<gene>
    <name evidence="1" type="ORF">OnM2_088058</name>
</gene>
<dbReference type="Proteomes" id="UP000286134">
    <property type="component" value="Unassembled WGS sequence"/>
</dbReference>
<proteinExistence type="predicted"/>
<reference evidence="1 2" key="1">
    <citation type="journal article" date="2018" name="BMC Genomics">
        <title>Comparative genome analyses reveal sequence features reflecting distinct modes of host-adaptation between dicot and monocot powdery mildew.</title>
        <authorList>
            <person name="Wu Y."/>
            <person name="Ma X."/>
            <person name="Pan Z."/>
            <person name="Kale S.D."/>
            <person name="Song Y."/>
            <person name="King H."/>
            <person name="Zhang Q."/>
            <person name="Presley C."/>
            <person name="Deng X."/>
            <person name="Wei C.I."/>
            <person name="Xiao S."/>
        </authorList>
    </citation>
    <scope>NUCLEOTIDE SEQUENCE [LARGE SCALE GENOMIC DNA]</scope>
    <source>
        <strain evidence="1">UMSG2</strain>
    </source>
</reference>
<dbReference type="OrthoDB" id="3598995at2759"/>
<protein>
    <submittedName>
        <fullName evidence="1">Uncharacterized protein</fullName>
    </submittedName>
</protein>
<sequence length="271" mass="30048">MKTRQLNEINGREGPGLIVYKDMPAQIRVNLSILNLLHISPDAEKAFKHYSTRRNQKKGKKKQFQSNKVIAKLPISSDQIAAPRVKTKIILNMGATQADQGPDINLISDLLVSTLNLEKREIPGVGGFMMQTADGNLTTLRTFAIFKLGVAGIWRSIHAYIRLKPRSGKDAISLILGLPWLHSDKATIKYFENCITIGDPVNHPKDGKRQIIKCAVWKSSPHQQLLLAPSSEVIAEAIKPRVLDPHAHIVGISDFRLQALVAGRCVVDNSF</sequence>
<dbReference type="Gene3D" id="2.40.70.10">
    <property type="entry name" value="Acid Proteases"/>
    <property type="match status" value="1"/>
</dbReference>
<dbReference type="AlphaFoldDB" id="A0A420HDX2"/>
<name>A0A420HDX2_9PEZI</name>
<evidence type="ECO:0000313" key="2">
    <source>
        <dbReference type="Proteomes" id="UP000286134"/>
    </source>
</evidence>
<accession>A0A420HDX2</accession>
<keyword evidence="2" id="KW-1185">Reference proteome</keyword>
<dbReference type="InterPro" id="IPR021109">
    <property type="entry name" value="Peptidase_aspartic_dom_sf"/>
</dbReference>
<organism evidence="1 2">
    <name type="scientific">Erysiphe neolycopersici</name>
    <dbReference type="NCBI Taxonomy" id="212602"/>
    <lineage>
        <taxon>Eukaryota</taxon>
        <taxon>Fungi</taxon>
        <taxon>Dikarya</taxon>
        <taxon>Ascomycota</taxon>
        <taxon>Pezizomycotina</taxon>
        <taxon>Leotiomycetes</taxon>
        <taxon>Erysiphales</taxon>
        <taxon>Erysiphaceae</taxon>
        <taxon>Erysiphe</taxon>
    </lineage>
</organism>
<comment type="caution">
    <text evidence="1">The sequence shown here is derived from an EMBL/GenBank/DDBJ whole genome shotgun (WGS) entry which is preliminary data.</text>
</comment>
<dbReference type="EMBL" id="MCFK01008836">
    <property type="protein sequence ID" value="RKF55619.1"/>
    <property type="molecule type" value="Genomic_DNA"/>
</dbReference>
<evidence type="ECO:0000313" key="1">
    <source>
        <dbReference type="EMBL" id="RKF55619.1"/>
    </source>
</evidence>